<evidence type="ECO:0000256" key="1">
    <source>
        <dbReference type="ARBA" id="ARBA00011009"/>
    </source>
</evidence>
<keyword evidence="2 14" id="KW-0444">Lipid biosynthesis</keyword>
<dbReference type="EMBL" id="QUQO01000001">
    <property type="protein sequence ID" value="RFB05218.1"/>
    <property type="molecule type" value="Genomic_DNA"/>
</dbReference>
<evidence type="ECO:0000256" key="2">
    <source>
        <dbReference type="ARBA" id="ARBA00022516"/>
    </source>
</evidence>
<dbReference type="PANTHER" id="PTHR11728">
    <property type="entry name" value="GLYCEROL-3-PHOSPHATE DEHYDROGENASE"/>
    <property type="match status" value="1"/>
</dbReference>
<dbReference type="InterPro" id="IPR008927">
    <property type="entry name" value="6-PGluconate_DH-like_C_sf"/>
</dbReference>
<comment type="subcellular location">
    <subcellularLocation>
        <location evidence="14">Cytoplasm</location>
    </subcellularLocation>
</comment>
<keyword evidence="22" id="KW-1185">Reference proteome</keyword>
<comment type="catalytic activity">
    <reaction evidence="10">
        <text>sn-glycerol 3-phosphate + NADP(+) = dihydroxyacetone phosphate + NADPH + H(+)</text>
        <dbReference type="Rhea" id="RHEA:11096"/>
        <dbReference type="ChEBI" id="CHEBI:15378"/>
        <dbReference type="ChEBI" id="CHEBI:57597"/>
        <dbReference type="ChEBI" id="CHEBI:57642"/>
        <dbReference type="ChEBI" id="CHEBI:57783"/>
        <dbReference type="ChEBI" id="CHEBI:58349"/>
        <dbReference type="EC" id="1.1.1.94"/>
    </reaction>
    <physiologicalReaction direction="right-to-left" evidence="10">
        <dbReference type="Rhea" id="RHEA:11098"/>
    </physiologicalReaction>
</comment>
<feature type="binding site" evidence="17">
    <location>
        <position position="143"/>
    </location>
    <ligand>
        <name>NAD(+)</name>
        <dbReference type="ChEBI" id="CHEBI:57540"/>
    </ligand>
</feature>
<dbReference type="RefSeq" id="WP_116391850.1">
    <property type="nucleotide sequence ID" value="NZ_QUQO01000001.1"/>
</dbReference>
<evidence type="ECO:0000256" key="7">
    <source>
        <dbReference type="ARBA" id="ARBA00023098"/>
    </source>
</evidence>
<evidence type="ECO:0000256" key="14">
    <source>
        <dbReference type="HAMAP-Rule" id="MF_00394"/>
    </source>
</evidence>
<evidence type="ECO:0000256" key="12">
    <source>
        <dbReference type="ARBA" id="ARBA00069372"/>
    </source>
</evidence>
<keyword evidence="6 14" id="KW-0520">NAD</keyword>
<dbReference type="SUPFAM" id="SSF48179">
    <property type="entry name" value="6-phosphogluconate dehydrogenase C-terminal domain-like"/>
    <property type="match status" value="1"/>
</dbReference>
<keyword evidence="3 14" id="KW-0547">Nucleotide-binding</keyword>
<dbReference type="NCBIfam" id="NF000940">
    <property type="entry name" value="PRK00094.1-2"/>
    <property type="match status" value="1"/>
</dbReference>
<feature type="binding site" evidence="14">
    <location>
        <position position="284"/>
    </location>
    <ligand>
        <name>NADPH</name>
        <dbReference type="ChEBI" id="CHEBI:57783"/>
    </ligand>
</feature>
<dbReference type="FunFam" id="3.40.50.720:FF:000019">
    <property type="entry name" value="Glycerol-3-phosphate dehydrogenase [NAD(P)+]"/>
    <property type="match status" value="1"/>
</dbReference>
<dbReference type="Gene3D" id="3.40.50.720">
    <property type="entry name" value="NAD(P)-binding Rossmann-like Domain"/>
    <property type="match status" value="1"/>
</dbReference>
<dbReference type="NCBIfam" id="NF000942">
    <property type="entry name" value="PRK00094.1-4"/>
    <property type="match status" value="1"/>
</dbReference>
<comment type="catalytic activity">
    <reaction evidence="14">
        <text>sn-glycerol 3-phosphate + NAD(+) = dihydroxyacetone phosphate + NADH + H(+)</text>
        <dbReference type="Rhea" id="RHEA:11092"/>
        <dbReference type="ChEBI" id="CHEBI:15378"/>
        <dbReference type="ChEBI" id="CHEBI:57540"/>
        <dbReference type="ChEBI" id="CHEBI:57597"/>
        <dbReference type="ChEBI" id="CHEBI:57642"/>
        <dbReference type="ChEBI" id="CHEBI:57945"/>
        <dbReference type="EC" id="1.1.1.94"/>
    </reaction>
</comment>
<feature type="binding site" evidence="14">
    <location>
        <position position="258"/>
    </location>
    <ligand>
        <name>sn-glycerol 3-phosphate</name>
        <dbReference type="ChEBI" id="CHEBI:57597"/>
    </ligand>
</feature>
<feature type="binding site" evidence="14">
    <location>
        <position position="17"/>
    </location>
    <ligand>
        <name>NADPH</name>
        <dbReference type="ChEBI" id="CHEBI:57783"/>
    </ligand>
</feature>
<dbReference type="GO" id="GO:0005975">
    <property type="term" value="P:carbohydrate metabolic process"/>
    <property type="evidence" value="ECO:0007669"/>
    <property type="project" value="InterPro"/>
</dbReference>
<dbReference type="GO" id="GO:0006650">
    <property type="term" value="P:glycerophospholipid metabolic process"/>
    <property type="evidence" value="ECO:0007669"/>
    <property type="project" value="UniProtKB-UniRule"/>
</dbReference>
<keyword evidence="8 14" id="KW-0594">Phospholipid biosynthesis</keyword>
<dbReference type="GO" id="GO:0141153">
    <property type="term" value="F:glycerol-3-phosphate dehydrogenase (NADP+) activity"/>
    <property type="evidence" value="ECO:0007669"/>
    <property type="project" value="RHEA"/>
</dbReference>
<dbReference type="InterPro" id="IPR011128">
    <property type="entry name" value="G3P_DH_NAD-dep_N"/>
</dbReference>
<feature type="binding site" evidence="14">
    <location>
        <position position="139"/>
    </location>
    <ligand>
        <name>sn-glycerol 3-phosphate</name>
        <dbReference type="ChEBI" id="CHEBI:57597"/>
    </ligand>
</feature>
<evidence type="ECO:0000313" key="21">
    <source>
        <dbReference type="EMBL" id="RFB05218.1"/>
    </source>
</evidence>
<dbReference type="GO" id="GO:0046167">
    <property type="term" value="P:glycerol-3-phosphate biosynthetic process"/>
    <property type="evidence" value="ECO:0007669"/>
    <property type="project" value="UniProtKB-UniRule"/>
</dbReference>
<feature type="binding site" evidence="14">
    <location>
        <position position="247"/>
    </location>
    <ligand>
        <name>sn-glycerol 3-phosphate</name>
        <dbReference type="ChEBI" id="CHEBI:57597"/>
    </ligand>
</feature>
<evidence type="ECO:0000256" key="4">
    <source>
        <dbReference type="ARBA" id="ARBA00022857"/>
    </source>
</evidence>
<dbReference type="PANTHER" id="PTHR11728:SF1">
    <property type="entry name" value="GLYCEROL-3-PHOSPHATE DEHYDROGENASE [NAD(+)] 2, CHLOROPLASTIC"/>
    <property type="match status" value="1"/>
</dbReference>
<keyword evidence="5 14" id="KW-0560">Oxidoreductase</keyword>
<evidence type="ECO:0000256" key="13">
    <source>
        <dbReference type="ARBA" id="ARBA00080511"/>
    </source>
</evidence>
<feature type="binding site" evidence="16">
    <location>
        <begin position="258"/>
        <end position="259"/>
    </location>
    <ligand>
        <name>substrate</name>
    </ligand>
</feature>
<dbReference type="FunFam" id="1.10.1040.10:FF:000001">
    <property type="entry name" value="Glycerol-3-phosphate dehydrogenase [NAD(P)+]"/>
    <property type="match status" value="1"/>
</dbReference>
<feature type="binding site" evidence="17">
    <location>
        <position position="258"/>
    </location>
    <ligand>
        <name>NAD(+)</name>
        <dbReference type="ChEBI" id="CHEBI:57540"/>
    </ligand>
</feature>
<dbReference type="Gene3D" id="1.10.1040.10">
    <property type="entry name" value="N-(1-d-carboxylethyl)-l-norvaline Dehydrogenase, domain 2"/>
    <property type="match status" value="1"/>
</dbReference>
<keyword evidence="7 14" id="KW-0443">Lipid metabolism</keyword>
<dbReference type="InterPro" id="IPR036291">
    <property type="entry name" value="NAD(P)-bd_dom_sf"/>
</dbReference>
<accession>A0A371RIF7</accession>
<comment type="similarity">
    <text evidence="1 14 18">Belongs to the NAD-dependent glycerol-3-phosphate dehydrogenase family.</text>
</comment>
<dbReference type="GO" id="GO:0046168">
    <property type="term" value="P:glycerol-3-phosphate catabolic process"/>
    <property type="evidence" value="ECO:0007669"/>
    <property type="project" value="InterPro"/>
</dbReference>
<evidence type="ECO:0000256" key="10">
    <source>
        <dbReference type="ARBA" id="ARBA00052716"/>
    </source>
</evidence>
<dbReference type="InParanoid" id="A0A371RIF7"/>
<feature type="binding site" evidence="14">
    <location>
        <position position="54"/>
    </location>
    <ligand>
        <name>NADPH</name>
        <dbReference type="ChEBI" id="CHEBI:57783"/>
    </ligand>
</feature>
<feature type="binding site" evidence="14">
    <location>
        <position position="282"/>
    </location>
    <ligand>
        <name>NADPH</name>
        <dbReference type="ChEBI" id="CHEBI:57783"/>
    </ligand>
</feature>
<feature type="binding site" evidence="14">
    <location>
        <position position="258"/>
    </location>
    <ligand>
        <name>NADPH</name>
        <dbReference type="ChEBI" id="CHEBI:57783"/>
    </ligand>
</feature>
<proteinExistence type="inferred from homology"/>
<keyword evidence="14" id="KW-0963">Cytoplasm</keyword>
<dbReference type="Proteomes" id="UP000264589">
    <property type="component" value="Unassembled WGS sequence"/>
</dbReference>
<evidence type="ECO:0000313" key="22">
    <source>
        <dbReference type="Proteomes" id="UP000264589"/>
    </source>
</evidence>
<feature type="domain" description="Glycerol-3-phosphate dehydrogenase NAD-dependent C-terminal" evidence="20">
    <location>
        <begin position="183"/>
        <end position="323"/>
    </location>
</feature>
<dbReference type="GO" id="GO:0141152">
    <property type="term" value="F:glycerol-3-phosphate dehydrogenase (NAD+) activity"/>
    <property type="evidence" value="ECO:0007669"/>
    <property type="project" value="RHEA"/>
</dbReference>
<comment type="caution">
    <text evidence="21">The sequence shown here is derived from an EMBL/GenBank/DDBJ whole genome shotgun (WGS) entry which is preliminary data.</text>
</comment>
<comment type="caution">
    <text evidence="14">Lacks conserved residue(s) required for the propagation of feature annotation.</text>
</comment>
<evidence type="ECO:0000256" key="3">
    <source>
        <dbReference type="ARBA" id="ARBA00022741"/>
    </source>
</evidence>
<name>A0A371RIF7_9PROT</name>
<dbReference type="FunCoup" id="A0A371RIF7">
    <property type="interactions" value="469"/>
</dbReference>
<dbReference type="Pfam" id="PF07479">
    <property type="entry name" value="NAD_Gly3P_dh_C"/>
    <property type="match status" value="1"/>
</dbReference>
<sequence>MTAKPYEHCFVAGAGAWGTALAALLAGAGRKVTLWTRNDAVAAQINDARENKDYLAGIPLPEGITAVTDHGALAGADAMLCVIPAQHIRAQLPAFREAAPDNALPLALCSKGIEQSTGRAVHQVVEEIWPEAGAGVLSGPSFAHDVARGLPAAVTFADKDKARGERWLVTLATPTFRPYLSDDVIGAELGGAIKNVLAIACGMVEGAGLGNSARAALMARGFAETVRFAVAKGARPETLNGLSGLGDIILTCSSQQSRNFSLGYEIGQGRAVADILKERRTVAEGAATAPILVRLAKEAGVEMPIAEGVATLIEGHKPLSSVVEELLTRPLKSEN</sequence>
<feature type="binding site" evidence="14">
    <location>
        <position position="37"/>
    </location>
    <ligand>
        <name>NADPH</name>
        <dbReference type="ChEBI" id="CHEBI:57783"/>
    </ligand>
</feature>
<dbReference type="InterPro" id="IPR013328">
    <property type="entry name" value="6PGD_dom2"/>
</dbReference>
<reference evidence="21 22" key="1">
    <citation type="submission" date="2018-08" db="EMBL/GenBank/DDBJ databases">
        <title>Parvularcula sp. SM1705, isolated from surface water of the South Sea China.</title>
        <authorList>
            <person name="Sun L."/>
        </authorList>
    </citation>
    <scope>NUCLEOTIDE SEQUENCE [LARGE SCALE GENOMIC DNA]</scope>
    <source>
        <strain evidence="21 22">SM1705</strain>
    </source>
</reference>
<feature type="binding site" evidence="14">
    <location>
        <position position="143"/>
    </location>
    <ligand>
        <name>NADPH</name>
        <dbReference type="ChEBI" id="CHEBI:57783"/>
    </ligand>
</feature>
<comment type="pathway">
    <text evidence="14">Membrane lipid metabolism; glycerophospholipid metabolism.</text>
</comment>
<dbReference type="AlphaFoldDB" id="A0A371RIF7"/>
<evidence type="ECO:0000256" key="6">
    <source>
        <dbReference type="ARBA" id="ARBA00023027"/>
    </source>
</evidence>
<evidence type="ECO:0000259" key="19">
    <source>
        <dbReference type="Pfam" id="PF01210"/>
    </source>
</evidence>
<gene>
    <name evidence="14" type="primary">gpsA</name>
    <name evidence="21" type="ORF">DX908_08085</name>
</gene>
<evidence type="ECO:0000259" key="20">
    <source>
        <dbReference type="Pfam" id="PF07479"/>
    </source>
</evidence>
<dbReference type="Pfam" id="PF01210">
    <property type="entry name" value="NAD_Gly3P_dh_N"/>
    <property type="match status" value="1"/>
</dbReference>
<evidence type="ECO:0000256" key="15">
    <source>
        <dbReference type="PIRSR" id="PIRSR000114-1"/>
    </source>
</evidence>
<feature type="binding site" evidence="14">
    <location>
        <position position="111"/>
    </location>
    <ligand>
        <name>sn-glycerol 3-phosphate</name>
        <dbReference type="ChEBI" id="CHEBI:57597"/>
    </ligand>
</feature>
<dbReference type="PROSITE" id="PS00957">
    <property type="entry name" value="NAD_G3PDH"/>
    <property type="match status" value="1"/>
</dbReference>
<feature type="binding site" evidence="14">
    <location>
        <position position="257"/>
    </location>
    <ligand>
        <name>sn-glycerol 3-phosphate</name>
        <dbReference type="ChEBI" id="CHEBI:57597"/>
    </ligand>
</feature>
<dbReference type="EC" id="1.1.1.94" evidence="11 14"/>
<dbReference type="UniPathway" id="UPA00940"/>
<feature type="binding site" evidence="16">
    <location>
        <position position="111"/>
    </location>
    <ligand>
        <name>substrate</name>
    </ligand>
</feature>
<protein>
    <recommendedName>
        <fullName evidence="12 14">Glycerol-3-phosphate dehydrogenase [NAD(P)+]</fullName>
        <ecNumber evidence="11 14">1.1.1.94</ecNumber>
    </recommendedName>
    <alternativeName>
        <fullName evidence="14">NAD(P)(+)-dependent glycerol-3-phosphate dehydrogenase</fullName>
    </alternativeName>
    <alternativeName>
        <fullName evidence="13 14">NAD(P)H-dependent dihydroxyacetone-phosphate reductase</fullName>
    </alternativeName>
</protein>
<organism evidence="21 22">
    <name type="scientific">Parvularcula marina</name>
    <dbReference type="NCBI Taxonomy" id="2292771"/>
    <lineage>
        <taxon>Bacteria</taxon>
        <taxon>Pseudomonadati</taxon>
        <taxon>Pseudomonadota</taxon>
        <taxon>Alphaproteobacteria</taxon>
        <taxon>Parvularculales</taxon>
        <taxon>Parvularculaceae</taxon>
        <taxon>Parvularcula</taxon>
    </lineage>
</organism>
<dbReference type="OrthoDB" id="9812273at2"/>
<feature type="binding site" evidence="14">
    <location>
        <position position="259"/>
    </location>
    <ligand>
        <name>sn-glycerol 3-phosphate</name>
        <dbReference type="ChEBI" id="CHEBI:57597"/>
    </ligand>
</feature>
<evidence type="ECO:0000256" key="16">
    <source>
        <dbReference type="PIRSR" id="PIRSR000114-2"/>
    </source>
</evidence>
<comment type="function">
    <text evidence="14">Catalyzes the reduction of the glycolytic intermediate dihydroxyacetone phosphate (DHAP) to sn-glycerol 3-phosphate (G3P), the key precursor for phospholipid synthesis.</text>
</comment>
<keyword evidence="4 14" id="KW-0521">NADP</keyword>
<dbReference type="PRINTS" id="PR00077">
    <property type="entry name" value="GPDHDRGNASE"/>
</dbReference>
<evidence type="ECO:0000256" key="8">
    <source>
        <dbReference type="ARBA" id="ARBA00023209"/>
    </source>
</evidence>
<dbReference type="InterPro" id="IPR006109">
    <property type="entry name" value="G3P_DH_NAD-dep_C"/>
</dbReference>
<dbReference type="SUPFAM" id="SSF51735">
    <property type="entry name" value="NAD(P)-binding Rossmann-fold domains"/>
    <property type="match status" value="1"/>
</dbReference>
<evidence type="ECO:0000256" key="5">
    <source>
        <dbReference type="ARBA" id="ARBA00023002"/>
    </source>
</evidence>
<dbReference type="GO" id="GO:0005829">
    <property type="term" value="C:cytosol"/>
    <property type="evidence" value="ECO:0007669"/>
    <property type="project" value="TreeGrafter"/>
</dbReference>
<dbReference type="GO" id="GO:0051287">
    <property type="term" value="F:NAD binding"/>
    <property type="evidence" value="ECO:0007669"/>
    <property type="project" value="InterPro"/>
</dbReference>
<evidence type="ECO:0000256" key="9">
    <source>
        <dbReference type="ARBA" id="ARBA00023264"/>
    </source>
</evidence>
<evidence type="ECO:0000256" key="18">
    <source>
        <dbReference type="RuleBase" id="RU000437"/>
    </source>
</evidence>
<dbReference type="GO" id="GO:0008654">
    <property type="term" value="P:phospholipid biosynthetic process"/>
    <property type="evidence" value="ECO:0007669"/>
    <property type="project" value="UniProtKB-KW"/>
</dbReference>
<dbReference type="HAMAP" id="MF_00394">
    <property type="entry name" value="NAD_Glyc3P_dehydrog"/>
    <property type="match status" value="1"/>
</dbReference>
<feature type="binding site" evidence="14">
    <location>
        <position position="111"/>
    </location>
    <ligand>
        <name>NADPH</name>
        <dbReference type="ChEBI" id="CHEBI:57783"/>
    </ligand>
</feature>
<dbReference type="PIRSF" id="PIRSF000114">
    <property type="entry name" value="Glycerol-3-P_dh"/>
    <property type="match status" value="1"/>
</dbReference>
<evidence type="ECO:0000256" key="11">
    <source>
        <dbReference type="ARBA" id="ARBA00066687"/>
    </source>
</evidence>
<feature type="active site" description="Proton acceptor" evidence="14 15">
    <location>
        <position position="194"/>
    </location>
</feature>
<feature type="binding site" evidence="17">
    <location>
        <begin position="13"/>
        <end position="18"/>
    </location>
    <ligand>
        <name>NAD(+)</name>
        <dbReference type="ChEBI" id="CHEBI:57540"/>
    </ligand>
</feature>
<feature type="binding site" evidence="14">
    <location>
        <position position="141"/>
    </location>
    <ligand>
        <name>sn-glycerol 3-phosphate</name>
        <dbReference type="ChEBI" id="CHEBI:57597"/>
    </ligand>
</feature>
<dbReference type="InterPro" id="IPR006168">
    <property type="entry name" value="G3P_DH_NAD-dep"/>
</dbReference>
<keyword evidence="9 14" id="KW-1208">Phospholipid metabolism</keyword>
<feature type="binding site" evidence="14">
    <location>
        <position position="194"/>
    </location>
    <ligand>
        <name>sn-glycerol 3-phosphate</name>
        <dbReference type="ChEBI" id="CHEBI:57597"/>
    </ligand>
</feature>
<evidence type="ECO:0000256" key="17">
    <source>
        <dbReference type="PIRSR" id="PIRSR000114-3"/>
    </source>
</evidence>
<feature type="domain" description="Glycerol-3-phosphate dehydrogenase NAD-dependent N-terminal" evidence="19">
    <location>
        <begin position="11"/>
        <end position="161"/>
    </location>
</feature>